<evidence type="ECO:0000256" key="2">
    <source>
        <dbReference type="ARBA" id="ARBA00022747"/>
    </source>
</evidence>
<comment type="similarity">
    <text evidence="1">Belongs to the type-I restriction system S methylase family.</text>
</comment>
<dbReference type="GO" id="GO:0003677">
    <property type="term" value="F:DNA binding"/>
    <property type="evidence" value="ECO:0007669"/>
    <property type="project" value="UniProtKB-KW"/>
</dbReference>
<feature type="domain" description="Type I restriction modification DNA specificity" evidence="4">
    <location>
        <begin position="61"/>
        <end position="203"/>
    </location>
</feature>
<keyword evidence="2" id="KW-0680">Restriction system</keyword>
<dbReference type="PANTHER" id="PTHR43140:SF1">
    <property type="entry name" value="TYPE I RESTRICTION ENZYME ECOKI SPECIFICITY SUBUNIT"/>
    <property type="match status" value="1"/>
</dbReference>
<evidence type="ECO:0000256" key="1">
    <source>
        <dbReference type="ARBA" id="ARBA00010923"/>
    </source>
</evidence>
<dbReference type="Pfam" id="PF01420">
    <property type="entry name" value="Methylase_S"/>
    <property type="match status" value="2"/>
</dbReference>
<evidence type="ECO:0000313" key="5">
    <source>
        <dbReference type="EMBL" id="MDV0614389.1"/>
    </source>
</evidence>
<feature type="domain" description="Type I restriction modification DNA specificity" evidence="4">
    <location>
        <begin position="299"/>
        <end position="422"/>
    </location>
</feature>
<protein>
    <submittedName>
        <fullName evidence="5">Restriction endonuclease subunit S</fullName>
    </submittedName>
</protein>
<dbReference type="RefSeq" id="WP_022631399.1">
    <property type="nucleotide sequence ID" value="NZ_JAWHXQ010000032.1"/>
</dbReference>
<keyword evidence="5" id="KW-0255">Endonuclease</keyword>
<dbReference type="AlphaFoldDB" id="A0AAE4MWV8"/>
<accession>A0AAE4MWV8</accession>
<evidence type="ECO:0000256" key="3">
    <source>
        <dbReference type="ARBA" id="ARBA00023125"/>
    </source>
</evidence>
<keyword evidence="3" id="KW-0238">DNA-binding</keyword>
<dbReference type="InterPro" id="IPR000055">
    <property type="entry name" value="Restrct_endonuc_typeI_TRD"/>
</dbReference>
<evidence type="ECO:0000259" key="4">
    <source>
        <dbReference type="Pfam" id="PF01420"/>
    </source>
</evidence>
<dbReference type="PANTHER" id="PTHR43140">
    <property type="entry name" value="TYPE-1 RESTRICTION ENZYME ECOKI SPECIFICITY PROTEIN"/>
    <property type="match status" value="1"/>
</dbReference>
<name>A0AAE4MWV8_9ENTR</name>
<dbReference type="InterPro" id="IPR044946">
    <property type="entry name" value="Restrct_endonuc_typeI_TRD_sf"/>
</dbReference>
<proteinExistence type="inferred from homology"/>
<sequence length="452" mass="50196">MSQYRAYPAYKDSGIEWIGQVPEHWQVKRLKHLISQCQNGVWGDDPLEDGSDTLCIRVADFDRDNNVVIYNPSTYRQITKEHQDSRLVSKGDILLEKSGGGAQTLVGANVRYLGEEPAVCSNFVAVIKPSKMAESAWLNYLMASMYALKINLRSIKQSTGIQNLDSEQYLDEGVAAPSLDEQATIAAALDRETARIDALVEKKTRFIELLKEKRQALITHAVTKGLDPNVNMKDSGVEWIGQVPEHWAIPALKFLLSTPITDGPHETPVPAEPQDGIVFISAEAVSSGRINFSKAWGYISRADHKRYSRKYKPQQGDIYMVKSGATTGITAMVEDNREFNIWSPLAAIRANSETAPKFLLYALRSTEFQAGVALNWSYGTQQNIGMNVLENLPLPIPPYKEQATIAATLERETARIDALIGKAEQSITLLKERRSAFITAAVTGQIDLRGKQ</sequence>
<dbReference type="Gene3D" id="1.10.287.1120">
    <property type="entry name" value="Bipartite methylase S protein"/>
    <property type="match status" value="1"/>
</dbReference>
<dbReference type="SUPFAM" id="SSF116734">
    <property type="entry name" value="DNA methylase specificity domain"/>
    <property type="match status" value="2"/>
</dbReference>
<dbReference type="InterPro" id="IPR051212">
    <property type="entry name" value="Type-I_RE_S_subunit"/>
</dbReference>
<dbReference type="Proteomes" id="UP001187239">
    <property type="component" value="Unassembled WGS sequence"/>
</dbReference>
<dbReference type="GO" id="GO:0009307">
    <property type="term" value="P:DNA restriction-modification system"/>
    <property type="evidence" value="ECO:0007669"/>
    <property type="project" value="UniProtKB-KW"/>
</dbReference>
<dbReference type="GO" id="GO:0004519">
    <property type="term" value="F:endonuclease activity"/>
    <property type="evidence" value="ECO:0007669"/>
    <property type="project" value="UniProtKB-KW"/>
</dbReference>
<evidence type="ECO:0000313" key="6">
    <source>
        <dbReference type="Proteomes" id="UP001187239"/>
    </source>
</evidence>
<organism evidence="5 6">
    <name type="scientific">Klebsiella quasipneumoniae subsp. similipneumoniae</name>
    <dbReference type="NCBI Taxonomy" id="1463164"/>
    <lineage>
        <taxon>Bacteria</taxon>
        <taxon>Pseudomonadati</taxon>
        <taxon>Pseudomonadota</taxon>
        <taxon>Gammaproteobacteria</taxon>
        <taxon>Enterobacterales</taxon>
        <taxon>Enterobacteriaceae</taxon>
        <taxon>Klebsiella/Raoultella group</taxon>
        <taxon>Klebsiella</taxon>
        <taxon>Klebsiella pneumoniae complex</taxon>
    </lineage>
</organism>
<comment type="caution">
    <text evidence="5">The sequence shown here is derived from an EMBL/GenBank/DDBJ whole genome shotgun (WGS) entry which is preliminary data.</text>
</comment>
<gene>
    <name evidence="5" type="ORF">RZO73_28245</name>
</gene>
<dbReference type="Gene3D" id="3.90.220.20">
    <property type="entry name" value="DNA methylase specificity domains"/>
    <property type="match status" value="2"/>
</dbReference>
<reference evidence="5" key="1">
    <citation type="submission" date="2023-10" db="EMBL/GenBank/DDBJ databases">
        <title>Surveillance and assessment of the effects of hospital wastewater treatment on clearance of pathogenic bacterial and antimicrobial resistance genes.</title>
        <authorList>
            <person name="Wu Y."/>
        </authorList>
    </citation>
    <scope>NUCLEOTIDE SEQUENCE</scope>
    <source>
        <strain evidence="5">23-M-SY-8</strain>
    </source>
</reference>
<keyword evidence="5" id="KW-0540">Nuclease</keyword>
<dbReference type="EMBL" id="JAWHXQ010000032">
    <property type="protein sequence ID" value="MDV0614389.1"/>
    <property type="molecule type" value="Genomic_DNA"/>
</dbReference>
<keyword evidence="5" id="KW-0378">Hydrolase</keyword>